<dbReference type="EMBL" id="LAZR01008483">
    <property type="protein sequence ID" value="KKM78491.1"/>
    <property type="molecule type" value="Genomic_DNA"/>
</dbReference>
<dbReference type="AlphaFoldDB" id="A0A0F9KUK7"/>
<keyword evidence="3" id="KW-0067">ATP-binding</keyword>
<evidence type="ECO:0000259" key="4">
    <source>
        <dbReference type="Pfam" id="PF01071"/>
    </source>
</evidence>
<dbReference type="Gene3D" id="3.30.1490.20">
    <property type="entry name" value="ATP-grasp fold, A domain"/>
    <property type="match status" value="1"/>
</dbReference>
<feature type="non-terminal residue" evidence="5">
    <location>
        <position position="1"/>
    </location>
</feature>
<dbReference type="SMART" id="SM01209">
    <property type="entry name" value="GARS_A"/>
    <property type="match status" value="1"/>
</dbReference>
<dbReference type="GO" id="GO:0005524">
    <property type="term" value="F:ATP binding"/>
    <property type="evidence" value="ECO:0007669"/>
    <property type="project" value="UniProtKB-KW"/>
</dbReference>
<dbReference type="PANTHER" id="PTHR43472">
    <property type="entry name" value="PHOSPHORIBOSYLAMINE--GLYCINE LIGASE"/>
    <property type="match status" value="1"/>
</dbReference>
<dbReference type="GO" id="GO:0004637">
    <property type="term" value="F:phosphoribosylamine-glycine ligase activity"/>
    <property type="evidence" value="ECO:0007669"/>
    <property type="project" value="InterPro"/>
</dbReference>
<dbReference type="PANTHER" id="PTHR43472:SF1">
    <property type="entry name" value="PHOSPHORIBOSYLAMINE--GLYCINE LIGASE, CHLOROPLASTIC"/>
    <property type="match status" value="1"/>
</dbReference>
<protein>
    <recommendedName>
        <fullName evidence="4">Phosphoribosylglycinamide synthetase ATP-grasp (A) domain-containing protein</fullName>
    </recommendedName>
</protein>
<dbReference type="SUPFAM" id="SSF56059">
    <property type="entry name" value="Glutathione synthetase ATP-binding domain-like"/>
    <property type="match status" value="1"/>
</dbReference>
<dbReference type="InterPro" id="IPR000115">
    <property type="entry name" value="PRibGlycinamide_synth"/>
</dbReference>
<name>A0A0F9KUK7_9ZZZZ</name>
<comment type="caution">
    <text evidence="5">The sequence shown here is derived from an EMBL/GenBank/DDBJ whole genome shotgun (WGS) entry which is preliminary data.</text>
</comment>
<keyword evidence="1" id="KW-0436">Ligase</keyword>
<evidence type="ECO:0000256" key="3">
    <source>
        <dbReference type="ARBA" id="ARBA00022840"/>
    </source>
</evidence>
<accession>A0A0F9KUK7</accession>
<keyword evidence="2" id="KW-0547">Nucleotide-binding</keyword>
<evidence type="ECO:0000256" key="2">
    <source>
        <dbReference type="ARBA" id="ARBA00022741"/>
    </source>
</evidence>
<dbReference type="GO" id="GO:0009113">
    <property type="term" value="P:purine nucleobase biosynthetic process"/>
    <property type="evidence" value="ECO:0007669"/>
    <property type="project" value="InterPro"/>
</dbReference>
<proteinExistence type="predicted"/>
<reference evidence="5" key="1">
    <citation type="journal article" date="2015" name="Nature">
        <title>Complex archaea that bridge the gap between prokaryotes and eukaryotes.</title>
        <authorList>
            <person name="Spang A."/>
            <person name="Saw J.H."/>
            <person name="Jorgensen S.L."/>
            <person name="Zaremba-Niedzwiedzka K."/>
            <person name="Martijn J."/>
            <person name="Lind A.E."/>
            <person name="van Eijk R."/>
            <person name="Schleper C."/>
            <person name="Guy L."/>
            <person name="Ettema T.J."/>
        </authorList>
    </citation>
    <scope>NUCLEOTIDE SEQUENCE</scope>
</reference>
<dbReference type="InterPro" id="IPR013815">
    <property type="entry name" value="ATP_grasp_subdomain_1"/>
</dbReference>
<dbReference type="Pfam" id="PF01071">
    <property type="entry name" value="GARS_A"/>
    <property type="match status" value="1"/>
</dbReference>
<organism evidence="5">
    <name type="scientific">marine sediment metagenome</name>
    <dbReference type="NCBI Taxonomy" id="412755"/>
    <lineage>
        <taxon>unclassified sequences</taxon>
        <taxon>metagenomes</taxon>
        <taxon>ecological metagenomes</taxon>
    </lineage>
</organism>
<feature type="domain" description="Phosphoribosylglycinamide synthetase ATP-grasp (A)" evidence="4">
    <location>
        <begin position="2"/>
        <end position="55"/>
    </location>
</feature>
<dbReference type="InterPro" id="IPR020561">
    <property type="entry name" value="PRibGlycinamid_synth_ATP-grasp"/>
</dbReference>
<evidence type="ECO:0000313" key="5">
    <source>
        <dbReference type="EMBL" id="KKM78491.1"/>
    </source>
</evidence>
<evidence type="ECO:0000256" key="1">
    <source>
        <dbReference type="ARBA" id="ARBA00022598"/>
    </source>
</evidence>
<gene>
    <name evidence="5" type="ORF">LCGC14_1359390</name>
</gene>
<sequence>RFDSAGPARDNIRATGAPIVVKADGLAAGKGVIVAMTEAEALAAIDDMFGGAFGAVVGRPCYFVKPLGADNSNGSAGGPHSGVFSAFGVSWVAFHFTIPLG</sequence>